<reference evidence="3" key="1">
    <citation type="journal article" date="2014" name="Genome Announc.">
        <title>Genome sequence and annotation of Acremonium chrysogenum, producer of the beta-lactam antibiotic cephalosporin C.</title>
        <authorList>
            <person name="Terfehr D."/>
            <person name="Dahlmann T.A."/>
            <person name="Specht T."/>
            <person name="Zadra I."/>
            <person name="Kuernsteiner H."/>
            <person name="Kueck U."/>
        </authorList>
    </citation>
    <scope>NUCLEOTIDE SEQUENCE [LARGE SCALE GENOMIC DNA]</scope>
    <source>
        <strain evidence="3">ATCC 11550 / CBS 779.69 / DSM 880 / IAM 14645 / JCM 23072 / IMI 49137</strain>
    </source>
</reference>
<organism evidence="2 3">
    <name type="scientific">Hapsidospora chrysogenum (strain ATCC 11550 / CBS 779.69 / DSM 880 / IAM 14645 / JCM 23072 / IMI 49137)</name>
    <name type="common">Acremonium chrysogenum</name>
    <dbReference type="NCBI Taxonomy" id="857340"/>
    <lineage>
        <taxon>Eukaryota</taxon>
        <taxon>Fungi</taxon>
        <taxon>Dikarya</taxon>
        <taxon>Ascomycota</taxon>
        <taxon>Pezizomycotina</taxon>
        <taxon>Sordariomycetes</taxon>
        <taxon>Hypocreomycetidae</taxon>
        <taxon>Hypocreales</taxon>
        <taxon>Bionectriaceae</taxon>
        <taxon>Hapsidospora</taxon>
    </lineage>
</organism>
<gene>
    <name evidence="2" type="ORF">ACRE_089720</name>
</gene>
<evidence type="ECO:0000313" key="3">
    <source>
        <dbReference type="Proteomes" id="UP000029964"/>
    </source>
</evidence>
<evidence type="ECO:0008006" key="4">
    <source>
        <dbReference type="Google" id="ProtNLM"/>
    </source>
</evidence>
<feature type="compositionally biased region" description="Polar residues" evidence="1">
    <location>
        <begin position="135"/>
        <end position="149"/>
    </location>
</feature>
<evidence type="ECO:0000256" key="1">
    <source>
        <dbReference type="SAM" id="MobiDB-lite"/>
    </source>
</evidence>
<protein>
    <recommendedName>
        <fullName evidence="4">Aflatoxin regulatory protein domain-containing protein</fullName>
    </recommendedName>
</protein>
<accession>A0A086STD2</accession>
<comment type="caution">
    <text evidence="2">The sequence shown here is derived from an EMBL/GenBank/DDBJ whole genome shotgun (WGS) entry which is preliminary data.</text>
</comment>
<dbReference type="AlphaFoldDB" id="A0A086STD2"/>
<feature type="region of interest" description="Disordered" evidence="1">
    <location>
        <begin position="129"/>
        <end position="164"/>
    </location>
</feature>
<sequence length="396" mass="42381">MCARDAIDWASHANIALLAGPVGHVGGERPRPCLTTPGNGHPRSTMVCSGALGLQPYAPDGLETHYSVGISPGDVFCDSLSGETLHAPPGDFDDLAGQFYSLNDDDAPSGMVDLLPESIHDACNTVFPTPEALRPSTTTAFPEKSTNQERALGSQKGLLSPPAESQGLCSEQQALLNHLFEIQPRLLNLALRFSQRSNSADDVEDIYRATETMVRLMDQMDARPPPQQAGVAEFDLSGVAVLIMSGCYFSLLQAYRHLVDILTDKTVAATSARPGVECGQNTTAVPTISVGGLRLAMPRKAAAEINLHLVVQTVQSLKAALRQCARRMGSARRPSRDSGYENMLGIGTDDGQLGGQEDMKSMLCQAVEELTEDEGKLLQHLHTIVGASNNRIFSMG</sequence>
<dbReference type="STRING" id="857340.A0A086STD2"/>
<dbReference type="OrthoDB" id="4869961at2759"/>
<dbReference type="EMBL" id="JPKY01000223">
    <property type="protein sequence ID" value="KFH40364.1"/>
    <property type="molecule type" value="Genomic_DNA"/>
</dbReference>
<dbReference type="Proteomes" id="UP000029964">
    <property type="component" value="Unassembled WGS sequence"/>
</dbReference>
<evidence type="ECO:0000313" key="2">
    <source>
        <dbReference type="EMBL" id="KFH40364.1"/>
    </source>
</evidence>
<name>A0A086STD2_HAPC1</name>
<dbReference type="HOGENOM" id="CLU_696326_0_0_1"/>
<keyword evidence="3" id="KW-1185">Reference proteome</keyword>
<proteinExistence type="predicted"/>